<feature type="transmembrane region" description="Helical" evidence="6">
    <location>
        <begin position="262"/>
        <end position="282"/>
    </location>
</feature>
<evidence type="ECO:0000313" key="10">
    <source>
        <dbReference type="EMBL" id="CAB4779656.1"/>
    </source>
</evidence>
<dbReference type="EMBL" id="CAEZZS010000041">
    <property type="protein sequence ID" value="CAB4779656.1"/>
    <property type="molecule type" value="Genomic_DNA"/>
</dbReference>
<keyword evidence="2" id="KW-1003">Cell membrane</keyword>
<dbReference type="SUPFAM" id="SSF103473">
    <property type="entry name" value="MFS general substrate transporter"/>
    <property type="match status" value="1"/>
</dbReference>
<dbReference type="InterPro" id="IPR011701">
    <property type="entry name" value="MFS"/>
</dbReference>
<comment type="subcellular location">
    <subcellularLocation>
        <location evidence="1">Cell membrane</location>
        <topology evidence="1">Multi-pass membrane protein</topology>
    </subcellularLocation>
</comment>
<feature type="transmembrane region" description="Helical" evidence="6">
    <location>
        <begin position="224"/>
        <end position="242"/>
    </location>
</feature>
<dbReference type="Gene3D" id="1.20.1250.20">
    <property type="entry name" value="MFS general substrate transporter like domains"/>
    <property type="match status" value="1"/>
</dbReference>
<evidence type="ECO:0000256" key="1">
    <source>
        <dbReference type="ARBA" id="ARBA00004651"/>
    </source>
</evidence>
<feature type="transmembrane region" description="Helical" evidence="6">
    <location>
        <begin position="381"/>
        <end position="403"/>
    </location>
</feature>
<dbReference type="EMBL" id="CAEZXH010000027">
    <property type="protein sequence ID" value="CAB4681708.1"/>
    <property type="molecule type" value="Genomic_DNA"/>
</dbReference>
<dbReference type="Pfam" id="PF07690">
    <property type="entry name" value="MFS_1"/>
    <property type="match status" value="1"/>
</dbReference>
<keyword evidence="4 6" id="KW-1133">Transmembrane helix</keyword>
<dbReference type="PROSITE" id="PS50850">
    <property type="entry name" value="MFS"/>
    <property type="match status" value="1"/>
</dbReference>
<protein>
    <submittedName>
        <fullName evidence="9">Unannotated protein</fullName>
    </submittedName>
</protein>
<evidence type="ECO:0000256" key="6">
    <source>
        <dbReference type="SAM" id="Phobius"/>
    </source>
</evidence>
<evidence type="ECO:0000256" key="3">
    <source>
        <dbReference type="ARBA" id="ARBA00022692"/>
    </source>
</evidence>
<name>A0A6J6N9F3_9ZZZZ</name>
<feature type="transmembrane region" description="Helical" evidence="6">
    <location>
        <begin position="178"/>
        <end position="195"/>
    </location>
</feature>
<evidence type="ECO:0000256" key="4">
    <source>
        <dbReference type="ARBA" id="ARBA00022989"/>
    </source>
</evidence>
<accession>A0A6J6N9F3</accession>
<evidence type="ECO:0000256" key="2">
    <source>
        <dbReference type="ARBA" id="ARBA00022475"/>
    </source>
</evidence>
<dbReference type="GO" id="GO:0005886">
    <property type="term" value="C:plasma membrane"/>
    <property type="evidence" value="ECO:0007669"/>
    <property type="project" value="UniProtKB-SubCell"/>
</dbReference>
<feature type="transmembrane region" description="Helical" evidence="6">
    <location>
        <begin position="24"/>
        <end position="47"/>
    </location>
</feature>
<dbReference type="EMBL" id="CAEZUJ010000049">
    <property type="protein sequence ID" value="CAB4604878.1"/>
    <property type="molecule type" value="Genomic_DNA"/>
</dbReference>
<feature type="domain" description="Major facilitator superfamily (MFS) profile" evidence="7">
    <location>
        <begin position="20"/>
        <end position="404"/>
    </location>
</feature>
<reference evidence="9" key="1">
    <citation type="submission" date="2020-05" db="EMBL/GenBank/DDBJ databases">
        <authorList>
            <person name="Chiriac C."/>
            <person name="Salcher M."/>
            <person name="Ghai R."/>
            <person name="Kavagutti S V."/>
        </authorList>
    </citation>
    <scope>NUCLEOTIDE SEQUENCE</scope>
</reference>
<feature type="transmembrane region" description="Helical" evidence="6">
    <location>
        <begin position="109"/>
        <end position="134"/>
    </location>
</feature>
<evidence type="ECO:0000256" key="5">
    <source>
        <dbReference type="ARBA" id="ARBA00023136"/>
    </source>
</evidence>
<feature type="transmembrane region" description="Helical" evidence="6">
    <location>
        <begin position="86"/>
        <end position="103"/>
    </location>
</feature>
<dbReference type="InterPro" id="IPR020846">
    <property type="entry name" value="MFS_dom"/>
</dbReference>
<organism evidence="9">
    <name type="scientific">freshwater metagenome</name>
    <dbReference type="NCBI Taxonomy" id="449393"/>
    <lineage>
        <taxon>unclassified sequences</taxon>
        <taxon>metagenomes</taxon>
        <taxon>ecological metagenomes</taxon>
    </lineage>
</organism>
<sequence>MSIEKGDATSAQLSLFSYPDFRTLWISGLFVNLAAAAFPVALAIAVLDAGGDAAALGLILAARLTSSVLFALLAGVLTDRLSRKKVMFWADFLRGILSVVIVFTTDSPLWFFAVILFVMGAGEAFIFPASGAILPSILPEDKLPSGNAFRSISIRLTAIVGPGIGGALIALTGSKVTFLALGILFFVGSILILPIKENREGETPHDSGSMFHEIREGIRLVKSIPWIAACLLGVSIPLMLIIGVESVFLPIISRREFGSDRVFAISLIAFSIGATITAIIGSKYKTNRPGLISNLSWMFFIAIPISLAFPFAPWFVIFCYFIAGAATEPYGIHWPSAIQREVPREFQGRVFSLDYLVSLGLIPIGMALAAPMTSAVGETRYFLIAAAVHLICIGATLSVPGVWELKNPIKSAQSERDLP</sequence>
<dbReference type="GO" id="GO:0022857">
    <property type="term" value="F:transmembrane transporter activity"/>
    <property type="evidence" value="ECO:0007669"/>
    <property type="project" value="InterPro"/>
</dbReference>
<dbReference type="InterPro" id="IPR036259">
    <property type="entry name" value="MFS_trans_sf"/>
</dbReference>
<gene>
    <name evidence="8" type="ORF">UFOPK1811_01061</name>
    <name evidence="9" type="ORF">UFOPK2360_00609</name>
    <name evidence="10" type="ORF">UFOPK2922_00936</name>
</gene>
<keyword evidence="3 6" id="KW-0812">Transmembrane</keyword>
<feature type="transmembrane region" description="Helical" evidence="6">
    <location>
        <begin position="53"/>
        <end position="74"/>
    </location>
</feature>
<feature type="transmembrane region" description="Helical" evidence="6">
    <location>
        <begin position="350"/>
        <end position="369"/>
    </location>
</feature>
<evidence type="ECO:0000313" key="9">
    <source>
        <dbReference type="EMBL" id="CAB4681708.1"/>
    </source>
</evidence>
<proteinExistence type="predicted"/>
<evidence type="ECO:0000259" key="7">
    <source>
        <dbReference type="PROSITE" id="PS50850"/>
    </source>
</evidence>
<evidence type="ECO:0000313" key="8">
    <source>
        <dbReference type="EMBL" id="CAB4604878.1"/>
    </source>
</evidence>
<dbReference type="CDD" id="cd06173">
    <property type="entry name" value="MFS_MefA_like"/>
    <property type="match status" value="1"/>
</dbReference>
<keyword evidence="5 6" id="KW-0472">Membrane</keyword>
<dbReference type="PANTHER" id="PTHR23513">
    <property type="entry name" value="INTEGRAL MEMBRANE EFFLUX PROTEIN-RELATED"/>
    <property type="match status" value="1"/>
</dbReference>
<dbReference type="PANTHER" id="PTHR23513:SF6">
    <property type="entry name" value="MAJOR FACILITATOR SUPERFAMILY ASSOCIATED DOMAIN-CONTAINING PROTEIN"/>
    <property type="match status" value="1"/>
</dbReference>
<feature type="transmembrane region" description="Helical" evidence="6">
    <location>
        <begin position="154"/>
        <end position="172"/>
    </location>
</feature>
<feature type="transmembrane region" description="Helical" evidence="6">
    <location>
        <begin position="294"/>
        <end position="323"/>
    </location>
</feature>
<dbReference type="AlphaFoldDB" id="A0A6J6N9F3"/>